<dbReference type="AlphaFoldDB" id="A0A381VK26"/>
<dbReference type="Pfam" id="PF02881">
    <property type="entry name" value="SRP54_N"/>
    <property type="match status" value="1"/>
</dbReference>
<dbReference type="Gene3D" id="1.10.260.30">
    <property type="entry name" value="Signal recognition particle, SRP54 subunit, M-domain"/>
    <property type="match status" value="1"/>
</dbReference>
<gene>
    <name evidence="12" type="ORF">METZ01_LOCUS93408</name>
</gene>
<dbReference type="GO" id="GO:0005786">
    <property type="term" value="C:signal recognition particle, endoplasmic reticulum targeting"/>
    <property type="evidence" value="ECO:0007669"/>
    <property type="project" value="UniProtKB-KW"/>
</dbReference>
<dbReference type="EC" id="3.6.5.4" evidence="8"/>
<feature type="compositionally biased region" description="Basic residues" evidence="10">
    <location>
        <begin position="429"/>
        <end position="441"/>
    </location>
</feature>
<protein>
    <recommendedName>
        <fullName evidence="8">signal-recognition-particle GTPase</fullName>
        <ecNumber evidence="8">3.6.5.4</ecNumber>
    </recommendedName>
</protein>
<comment type="similarity">
    <text evidence="1">Belongs to the GTP-binding SRP family. SRP54 subfamily.</text>
</comment>
<dbReference type="GO" id="GO:0003924">
    <property type="term" value="F:GTPase activity"/>
    <property type="evidence" value="ECO:0007669"/>
    <property type="project" value="InterPro"/>
</dbReference>
<dbReference type="InterPro" id="IPR036891">
    <property type="entry name" value="Signal_recog_part_SRP54_M_sf"/>
</dbReference>
<dbReference type="GO" id="GO:0006614">
    <property type="term" value="P:SRP-dependent cotranslational protein targeting to membrane"/>
    <property type="evidence" value="ECO:0007669"/>
    <property type="project" value="InterPro"/>
</dbReference>
<keyword evidence="7" id="KW-0687">Ribonucleoprotein</keyword>
<keyword evidence="5" id="KW-0342">GTP-binding</keyword>
<evidence type="ECO:0000256" key="1">
    <source>
        <dbReference type="ARBA" id="ARBA00005450"/>
    </source>
</evidence>
<reference evidence="12" key="1">
    <citation type="submission" date="2018-05" db="EMBL/GenBank/DDBJ databases">
        <authorList>
            <person name="Lanie J.A."/>
            <person name="Ng W.-L."/>
            <person name="Kazmierczak K.M."/>
            <person name="Andrzejewski T.M."/>
            <person name="Davidsen T.M."/>
            <person name="Wayne K.J."/>
            <person name="Tettelin H."/>
            <person name="Glass J.I."/>
            <person name="Rusch D."/>
            <person name="Podicherti R."/>
            <person name="Tsui H.-C.T."/>
            <person name="Winkler M.E."/>
        </authorList>
    </citation>
    <scope>NUCLEOTIDE SEQUENCE</scope>
</reference>
<name>A0A381VK26_9ZZZZ</name>
<evidence type="ECO:0000256" key="2">
    <source>
        <dbReference type="ARBA" id="ARBA00022741"/>
    </source>
</evidence>
<evidence type="ECO:0000256" key="5">
    <source>
        <dbReference type="ARBA" id="ARBA00023134"/>
    </source>
</evidence>
<dbReference type="InterPro" id="IPR022941">
    <property type="entry name" value="SRP54"/>
</dbReference>
<evidence type="ECO:0000256" key="3">
    <source>
        <dbReference type="ARBA" id="ARBA00022801"/>
    </source>
</evidence>
<dbReference type="InterPro" id="IPR003593">
    <property type="entry name" value="AAA+_ATPase"/>
</dbReference>
<dbReference type="CDD" id="cd18539">
    <property type="entry name" value="SRP_G"/>
    <property type="match status" value="1"/>
</dbReference>
<organism evidence="12">
    <name type="scientific">marine metagenome</name>
    <dbReference type="NCBI Taxonomy" id="408172"/>
    <lineage>
        <taxon>unclassified sequences</taxon>
        <taxon>metagenomes</taxon>
        <taxon>ecological metagenomes</taxon>
    </lineage>
</organism>
<feature type="region of interest" description="Disordered" evidence="10">
    <location>
        <begin position="422"/>
        <end position="487"/>
    </location>
</feature>
<dbReference type="Gene3D" id="3.40.50.300">
    <property type="entry name" value="P-loop containing nucleotide triphosphate hydrolases"/>
    <property type="match status" value="1"/>
</dbReference>
<feature type="coiled-coil region" evidence="9">
    <location>
        <begin position="294"/>
        <end position="321"/>
    </location>
</feature>
<dbReference type="InterPro" id="IPR004780">
    <property type="entry name" value="SRP"/>
</dbReference>
<evidence type="ECO:0000256" key="10">
    <source>
        <dbReference type="SAM" id="MobiDB-lite"/>
    </source>
</evidence>
<dbReference type="EMBL" id="UINC01009026">
    <property type="protein sequence ID" value="SVA40554.1"/>
    <property type="molecule type" value="Genomic_DNA"/>
</dbReference>
<dbReference type="Pfam" id="PF02978">
    <property type="entry name" value="SRP_SPB"/>
    <property type="match status" value="1"/>
</dbReference>
<keyword evidence="3" id="KW-0378">Hydrolase</keyword>
<accession>A0A381VK26</accession>
<dbReference type="NCBIfam" id="TIGR00959">
    <property type="entry name" value="ffh"/>
    <property type="match status" value="1"/>
</dbReference>
<dbReference type="GO" id="GO:0005525">
    <property type="term" value="F:GTP binding"/>
    <property type="evidence" value="ECO:0007669"/>
    <property type="project" value="UniProtKB-KW"/>
</dbReference>
<dbReference type="SMART" id="SM00963">
    <property type="entry name" value="SRP54_N"/>
    <property type="match status" value="1"/>
</dbReference>
<evidence type="ECO:0000256" key="8">
    <source>
        <dbReference type="ARBA" id="ARBA00035672"/>
    </source>
</evidence>
<keyword evidence="2" id="KW-0547">Nucleotide-binding</keyword>
<keyword evidence="9" id="KW-0175">Coiled coil</keyword>
<evidence type="ECO:0000256" key="6">
    <source>
        <dbReference type="ARBA" id="ARBA00023135"/>
    </source>
</evidence>
<keyword evidence="6" id="KW-0733">Signal recognition particle</keyword>
<evidence type="ECO:0000256" key="9">
    <source>
        <dbReference type="SAM" id="Coils"/>
    </source>
</evidence>
<keyword evidence="4" id="KW-0694">RNA-binding</keyword>
<evidence type="ECO:0000256" key="7">
    <source>
        <dbReference type="ARBA" id="ARBA00023274"/>
    </source>
</evidence>
<dbReference type="SUPFAM" id="SSF47446">
    <property type="entry name" value="Signal peptide-binding domain"/>
    <property type="match status" value="1"/>
</dbReference>
<evidence type="ECO:0000259" key="11">
    <source>
        <dbReference type="PROSITE" id="PS00300"/>
    </source>
</evidence>
<dbReference type="InterPro" id="IPR027417">
    <property type="entry name" value="P-loop_NTPase"/>
</dbReference>
<dbReference type="PANTHER" id="PTHR11564:SF5">
    <property type="entry name" value="SIGNAL RECOGNITION PARTICLE SUBUNIT SRP54"/>
    <property type="match status" value="1"/>
</dbReference>
<dbReference type="GO" id="GO:0008312">
    <property type="term" value="F:7S RNA binding"/>
    <property type="evidence" value="ECO:0007669"/>
    <property type="project" value="InterPro"/>
</dbReference>
<dbReference type="SMART" id="SM00962">
    <property type="entry name" value="SRP54"/>
    <property type="match status" value="1"/>
</dbReference>
<evidence type="ECO:0000313" key="12">
    <source>
        <dbReference type="EMBL" id="SVA40554.1"/>
    </source>
</evidence>
<dbReference type="HAMAP" id="MF_00306">
    <property type="entry name" value="SRP54"/>
    <property type="match status" value="1"/>
</dbReference>
<dbReference type="PROSITE" id="PS00300">
    <property type="entry name" value="SRP54"/>
    <property type="match status" value="1"/>
</dbReference>
<dbReference type="Pfam" id="PF00448">
    <property type="entry name" value="SRP54"/>
    <property type="match status" value="1"/>
</dbReference>
<evidence type="ECO:0000256" key="4">
    <source>
        <dbReference type="ARBA" id="ARBA00022884"/>
    </source>
</evidence>
<proteinExistence type="inferred from homology"/>
<dbReference type="InterPro" id="IPR000897">
    <property type="entry name" value="SRP54_GTPase_dom"/>
</dbReference>
<dbReference type="SMART" id="SM00382">
    <property type="entry name" value="AAA"/>
    <property type="match status" value="1"/>
</dbReference>
<dbReference type="PANTHER" id="PTHR11564">
    <property type="entry name" value="SIGNAL RECOGNITION PARTICLE 54K PROTEIN SRP54"/>
    <property type="match status" value="1"/>
</dbReference>
<dbReference type="InterPro" id="IPR042101">
    <property type="entry name" value="SRP54_N_sf"/>
</dbReference>
<sequence length="487" mass="52257">VFESLTNRFEGILRRVRGKGRLGPDDVDEFLREVRVALLEADVHLEVARTLQDRIRDRAVGAELAGALNPGQQVVKIVLEELTEILGGEAVRLPYASKPPTVVLLAGLQGAGKTTTAAKLARWYKARGRNPILIGADLQRPAAVEQLRTLGDRIGVPVFSEPSDPVAVARAGLAEAARLGRDVVVCDTAGRLAIDDDLMAEVAEVSGVLEPHHTFLVIDAMTGQDAVSTAEAFHARLGLDALVLTKLDGDARGGAALSIKEVVGRPVAFASTGEGLEDFETFHPDRLAGRILGMGDVETLIEKAEETFEKEQTEAAAARMLEGTFTLDDFLDQIRALRQMGPISNLMGMVPGMAQQMRDVDVDDGRIDRIEGIINSMTPAERFDPDIIDGSRRVRIARGSGTQAGEINQLVKQFREMRKMMKQMGGRGVTKKKGRKGRKAGGGRTTARGPVPVDRKKGLSLPGLGDQASVPGLPGDGLDLLGDRPKG</sequence>
<feature type="domain" description="SRP54-type proteins GTP-binding" evidence="11">
    <location>
        <begin position="266"/>
        <end position="279"/>
    </location>
</feature>
<dbReference type="InterPro" id="IPR004125">
    <property type="entry name" value="Signal_recog_particle_SRP54_M"/>
</dbReference>
<dbReference type="SUPFAM" id="SSF52540">
    <property type="entry name" value="P-loop containing nucleoside triphosphate hydrolases"/>
    <property type="match status" value="1"/>
</dbReference>
<dbReference type="InterPro" id="IPR013822">
    <property type="entry name" value="Signal_recog_particl_SRP54_hlx"/>
</dbReference>
<feature type="non-terminal residue" evidence="12">
    <location>
        <position position="1"/>
    </location>
</feature>
<dbReference type="Gene3D" id="1.20.120.140">
    <property type="entry name" value="Signal recognition particle SRP54, nucleotide-binding domain"/>
    <property type="match status" value="1"/>
</dbReference>
<feature type="compositionally biased region" description="Low complexity" evidence="10">
    <location>
        <begin position="471"/>
        <end position="480"/>
    </location>
</feature>